<gene>
    <name evidence="1" type="ORF">GGD89_002223</name>
</gene>
<evidence type="ECO:0000313" key="1">
    <source>
        <dbReference type="EMBL" id="MBB4266591.1"/>
    </source>
</evidence>
<dbReference type="AlphaFoldDB" id="A0A7W6RDJ1"/>
<dbReference type="EMBL" id="JACIGK010000015">
    <property type="protein sequence ID" value="MBB4266591.1"/>
    <property type="molecule type" value="Genomic_DNA"/>
</dbReference>
<reference evidence="1 2" key="1">
    <citation type="submission" date="2020-08" db="EMBL/GenBank/DDBJ databases">
        <title>Genome sequencing of Purple Non-Sulfur Bacteria from various extreme environments.</title>
        <authorList>
            <person name="Mayer M."/>
        </authorList>
    </citation>
    <scope>NUCLEOTIDE SEQUENCE [LARGE SCALE GENOMIC DNA]</scope>
    <source>
        <strain evidence="1 2">JA131</strain>
    </source>
</reference>
<evidence type="ECO:0000313" key="2">
    <source>
        <dbReference type="Proteomes" id="UP000554286"/>
    </source>
</evidence>
<organism evidence="1 2">
    <name type="scientific">Roseospira visakhapatnamensis</name>
    <dbReference type="NCBI Taxonomy" id="390880"/>
    <lineage>
        <taxon>Bacteria</taxon>
        <taxon>Pseudomonadati</taxon>
        <taxon>Pseudomonadota</taxon>
        <taxon>Alphaproteobacteria</taxon>
        <taxon>Rhodospirillales</taxon>
        <taxon>Rhodospirillaceae</taxon>
        <taxon>Roseospira</taxon>
    </lineage>
</organism>
<keyword evidence="2" id="KW-1185">Reference proteome</keyword>
<accession>A0A7W6RDJ1</accession>
<proteinExistence type="predicted"/>
<dbReference type="Proteomes" id="UP000554286">
    <property type="component" value="Unassembled WGS sequence"/>
</dbReference>
<sequence>MALAIDAQLADPAAGEALSVTVAASPDVLDSTAETGVAVTVQGGATEVEDATALASGIPVAPDFSISAVGVVSKVTVNMASHEEFPQDDISVVGFTVEEDADGRTLVGDTGIEVEGGGLSAETGTLTLTGEAQSTVYESVVQSLHLETASDGGTRSISIDVYDDHGEVLPLDHQDISVTPDLLGNDGALSVDGLEADNLGDAAPTLSDVGVEGSLESGLDLGGDDLPDLPHSLF</sequence>
<protein>
    <submittedName>
        <fullName evidence="1">Uncharacterized protein</fullName>
    </submittedName>
</protein>
<name>A0A7W6RDJ1_9PROT</name>
<comment type="caution">
    <text evidence="1">The sequence shown here is derived from an EMBL/GenBank/DDBJ whole genome shotgun (WGS) entry which is preliminary data.</text>
</comment>